<dbReference type="EMBL" id="LJIG01022456">
    <property type="protein sequence ID" value="KRT80496.1"/>
    <property type="molecule type" value="Genomic_DNA"/>
</dbReference>
<dbReference type="Gene3D" id="3.40.50.720">
    <property type="entry name" value="NAD(P)-binding Rossmann-like Domain"/>
    <property type="match status" value="1"/>
</dbReference>
<keyword evidence="4" id="KW-1185">Reference proteome</keyword>
<dbReference type="Proteomes" id="UP000051574">
    <property type="component" value="Unassembled WGS sequence"/>
</dbReference>
<dbReference type="Pfam" id="PF00106">
    <property type="entry name" value="adh_short"/>
    <property type="match status" value="1"/>
</dbReference>
<gene>
    <name evidence="3" type="ORF">AMK59_8308</name>
</gene>
<dbReference type="Pfam" id="PF13561">
    <property type="entry name" value="adh_short_C2"/>
    <property type="match status" value="1"/>
</dbReference>
<name>A0A0T6AZ52_9SCAR</name>
<dbReference type="CDD" id="cd05327">
    <property type="entry name" value="retinol-DH_like_SDR_c_like"/>
    <property type="match status" value="1"/>
</dbReference>
<dbReference type="SUPFAM" id="SSF51735">
    <property type="entry name" value="NAD(P)-binding Rossmann-fold domains"/>
    <property type="match status" value="1"/>
</dbReference>
<protein>
    <submittedName>
        <fullName evidence="3">Dehydrogenase</fullName>
    </submittedName>
</protein>
<evidence type="ECO:0000256" key="2">
    <source>
        <dbReference type="RuleBase" id="RU000363"/>
    </source>
</evidence>
<keyword evidence="1" id="KW-0560">Oxidoreductase</keyword>
<dbReference type="PANTHER" id="PTHR43157">
    <property type="entry name" value="PHOSPHATIDYLINOSITOL-GLYCAN BIOSYNTHESIS CLASS F PROTEIN-RELATED"/>
    <property type="match status" value="1"/>
</dbReference>
<accession>A0A0T6AZ52</accession>
<sequence>MFTGIGYYAALDFAARGARVILACRNEYKAQNAQKKIMKLTKNPNVVYKLIDMTSLSSVRAFAKEINETEERIDILVNNAGAGGLGNHFTKDDLQISLQVNYLSGFLLTHLLIDKIKKSAPSRIINVSSVMANLSNLQIDKINKYPKNMSRAFGDGLMYSNSKLANILFTLELAHKLKNSGVTVNALHPGAVNTDIFRRVPGVYKIVKNVLAGLYFRTPEEGAQTTIYLATSEKVEGVTGKLFENCTEIELYRKARDPELAKALWKVSEELTKLHEDEKIK</sequence>
<organism evidence="3 4">
    <name type="scientific">Oryctes borbonicus</name>
    <dbReference type="NCBI Taxonomy" id="1629725"/>
    <lineage>
        <taxon>Eukaryota</taxon>
        <taxon>Metazoa</taxon>
        <taxon>Ecdysozoa</taxon>
        <taxon>Arthropoda</taxon>
        <taxon>Hexapoda</taxon>
        <taxon>Insecta</taxon>
        <taxon>Pterygota</taxon>
        <taxon>Neoptera</taxon>
        <taxon>Endopterygota</taxon>
        <taxon>Coleoptera</taxon>
        <taxon>Polyphaga</taxon>
        <taxon>Scarabaeiformia</taxon>
        <taxon>Scarabaeidae</taxon>
        <taxon>Dynastinae</taxon>
        <taxon>Oryctes</taxon>
    </lineage>
</organism>
<evidence type="ECO:0000313" key="3">
    <source>
        <dbReference type="EMBL" id="KRT80496.1"/>
    </source>
</evidence>
<dbReference type="AlphaFoldDB" id="A0A0T6AZ52"/>
<comment type="similarity">
    <text evidence="2">Belongs to the short-chain dehydrogenases/reductases (SDR) family.</text>
</comment>
<dbReference type="PANTHER" id="PTHR43157:SF31">
    <property type="entry name" value="PHOSPHATIDYLINOSITOL-GLYCAN BIOSYNTHESIS CLASS F PROTEIN"/>
    <property type="match status" value="1"/>
</dbReference>
<reference evidence="3 4" key="1">
    <citation type="submission" date="2015-09" db="EMBL/GenBank/DDBJ databases">
        <title>Draft genome of the scarab beetle Oryctes borbonicus.</title>
        <authorList>
            <person name="Meyer J.M."/>
            <person name="Markov G.V."/>
            <person name="Baskaran P."/>
            <person name="Herrmann M."/>
            <person name="Sommer R.J."/>
            <person name="Roedelsperger C."/>
        </authorList>
    </citation>
    <scope>NUCLEOTIDE SEQUENCE [LARGE SCALE GENOMIC DNA]</scope>
    <source>
        <strain evidence="3">OB123</strain>
        <tissue evidence="3">Whole animal</tissue>
    </source>
</reference>
<dbReference type="GO" id="GO:0016491">
    <property type="term" value="F:oxidoreductase activity"/>
    <property type="evidence" value="ECO:0007669"/>
    <property type="project" value="UniProtKB-KW"/>
</dbReference>
<dbReference type="PRINTS" id="PR00081">
    <property type="entry name" value="GDHRDH"/>
</dbReference>
<evidence type="ECO:0000313" key="4">
    <source>
        <dbReference type="Proteomes" id="UP000051574"/>
    </source>
</evidence>
<comment type="caution">
    <text evidence="3">The sequence shown here is derived from an EMBL/GenBank/DDBJ whole genome shotgun (WGS) entry which is preliminary data.</text>
</comment>
<proteinExistence type="inferred from homology"/>
<dbReference type="PRINTS" id="PR00080">
    <property type="entry name" value="SDRFAMILY"/>
</dbReference>
<dbReference type="OrthoDB" id="191139at2759"/>
<dbReference type="InterPro" id="IPR036291">
    <property type="entry name" value="NAD(P)-bd_dom_sf"/>
</dbReference>
<evidence type="ECO:0000256" key="1">
    <source>
        <dbReference type="ARBA" id="ARBA00023002"/>
    </source>
</evidence>
<dbReference type="InterPro" id="IPR002347">
    <property type="entry name" value="SDR_fam"/>
</dbReference>